<reference evidence="11 12" key="1">
    <citation type="submission" date="2018-08" db="EMBL/GenBank/DDBJ databases">
        <title>Genomic investigation of the strawberry pathogen Phytophthora fragariae indicates pathogenicity is determined by transcriptional variation in three key races.</title>
        <authorList>
            <person name="Adams T.M."/>
            <person name="Armitage A.D."/>
            <person name="Sobczyk M.K."/>
            <person name="Bates H.J."/>
            <person name="Dunwell J.M."/>
            <person name="Nellist C.F."/>
            <person name="Harrison R.J."/>
        </authorList>
    </citation>
    <scope>NUCLEOTIDE SEQUENCE [LARGE SCALE GENOMIC DNA]</scope>
    <source>
        <strain evidence="10 13">A4</strain>
        <strain evidence="8 14">BC-1</strain>
        <strain evidence="9 18">BC-23</strain>
        <strain evidence="7 12">NOV-27</strain>
        <strain evidence="6 15">NOV-5</strain>
        <strain evidence="4 16">NOV-71</strain>
        <strain evidence="2 11">NOV-9</strain>
        <strain evidence="5 19">ONT-3</strain>
        <strain evidence="3 17">SCRP245</strain>
    </source>
</reference>
<evidence type="ECO:0000313" key="14">
    <source>
        <dbReference type="Proteomes" id="UP000440367"/>
    </source>
</evidence>
<dbReference type="Proteomes" id="UP000440732">
    <property type="component" value="Unassembled WGS sequence"/>
</dbReference>
<dbReference type="EMBL" id="QXFX01000201">
    <property type="protein sequence ID" value="KAE9125975.1"/>
    <property type="molecule type" value="Genomic_DNA"/>
</dbReference>
<evidence type="ECO:0000313" key="8">
    <source>
        <dbReference type="EMBL" id="KAE9245042.1"/>
    </source>
</evidence>
<dbReference type="OrthoDB" id="10284723at2759"/>
<dbReference type="EMBL" id="QXGD01000276">
    <property type="protein sequence ID" value="KAE9245042.1"/>
    <property type="molecule type" value="Genomic_DNA"/>
</dbReference>
<evidence type="ECO:0000313" key="19">
    <source>
        <dbReference type="Proteomes" id="UP000488956"/>
    </source>
</evidence>
<organism evidence="2 11">
    <name type="scientific">Phytophthora fragariae</name>
    <dbReference type="NCBI Taxonomy" id="53985"/>
    <lineage>
        <taxon>Eukaryota</taxon>
        <taxon>Sar</taxon>
        <taxon>Stramenopiles</taxon>
        <taxon>Oomycota</taxon>
        <taxon>Peronosporomycetes</taxon>
        <taxon>Peronosporales</taxon>
        <taxon>Peronosporaceae</taxon>
        <taxon>Phytophthora</taxon>
    </lineage>
</organism>
<dbReference type="Proteomes" id="UP000440367">
    <property type="component" value="Unassembled WGS sequence"/>
</dbReference>
<dbReference type="EMBL" id="QXGF01000257">
    <property type="protein sequence ID" value="KAE8943332.1"/>
    <property type="molecule type" value="Genomic_DNA"/>
</dbReference>
<evidence type="ECO:0000313" key="11">
    <source>
        <dbReference type="Proteomes" id="UP000429523"/>
    </source>
</evidence>
<sequence length="192" mass="21816">MRIGRRHPMVVKLRKLWKEFNRARNYRADRLRQQTMKRRRTGCIEYDGEPRQFHPETLLEPSYLQYSFEVLEWVPKTANWVAEMAEKDARHPWCNCWIDNPAIDPINTTFAPYTYNPVAPLFVPRVVTCEEVASSVVVVPSLPAPSVSARWVTEFAVGDDADAPDEESKDSSGDQGAAKLDNLIHAASSSAP</sequence>
<evidence type="ECO:0000313" key="6">
    <source>
        <dbReference type="EMBL" id="KAE9149913.1"/>
    </source>
</evidence>
<evidence type="ECO:0000313" key="5">
    <source>
        <dbReference type="EMBL" id="KAE9125975.1"/>
    </source>
</evidence>
<dbReference type="Proteomes" id="UP000488956">
    <property type="component" value="Unassembled WGS sequence"/>
</dbReference>
<evidence type="ECO:0000313" key="16">
    <source>
        <dbReference type="Proteomes" id="UP000441208"/>
    </source>
</evidence>
<evidence type="ECO:0000313" key="7">
    <source>
        <dbReference type="EMBL" id="KAE9223118.1"/>
    </source>
</evidence>
<gene>
    <name evidence="10" type="ORF">PF001_g20236</name>
    <name evidence="8" type="ORF">PF002_g7456</name>
    <name evidence="9" type="ORF">PF004_g5302</name>
    <name evidence="7" type="ORF">PF005_g6429</name>
    <name evidence="6" type="ORF">PF006_g5661</name>
    <name evidence="4" type="ORF">PF007_g6543</name>
    <name evidence="2" type="ORF">PF009_g6950</name>
    <name evidence="5" type="ORF">PF010_g5426</name>
    <name evidence="3" type="ORF">PF011_g5805</name>
</gene>
<evidence type="ECO:0000313" key="2">
    <source>
        <dbReference type="EMBL" id="KAE8943332.1"/>
    </source>
</evidence>
<evidence type="ECO:0000313" key="15">
    <source>
        <dbReference type="Proteomes" id="UP000440732"/>
    </source>
</evidence>
<accession>A0A6A3FDK4</accession>
<evidence type="ECO:0000313" key="12">
    <source>
        <dbReference type="Proteomes" id="UP000433483"/>
    </source>
</evidence>
<dbReference type="Proteomes" id="UP000433483">
    <property type="component" value="Unassembled WGS sequence"/>
</dbReference>
<dbReference type="Proteomes" id="UP000429523">
    <property type="component" value="Unassembled WGS sequence"/>
</dbReference>
<dbReference type="EMBL" id="QXGA01000215">
    <property type="protein sequence ID" value="KAE9149913.1"/>
    <property type="molecule type" value="Genomic_DNA"/>
</dbReference>
<feature type="region of interest" description="Disordered" evidence="1">
    <location>
        <begin position="158"/>
        <end position="192"/>
    </location>
</feature>
<dbReference type="EMBL" id="QXGC01000196">
    <property type="protein sequence ID" value="KAE9245276.1"/>
    <property type="molecule type" value="Genomic_DNA"/>
</dbReference>
<evidence type="ECO:0000256" key="1">
    <source>
        <dbReference type="SAM" id="MobiDB-lite"/>
    </source>
</evidence>
<evidence type="ECO:0000313" key="3">
    <source>
        <dbReference type="EMBL" id="KAE9019500.1"/>
    </source>
</evidence>
<dbReference type="EMBL" id="QXGB01000239">
    <property type="protein sequence ID" value="KAE9223118.1"/>
    <property type="molecule type" value="Genomic_DNA"/>
</dbReference>
<evidence type="ECO:0000313" key="18">
    <source>
        <dbReference type="Proteomes" id="UP000476176"/>
    </source>
</evidence>
<name>A0A6A3FDK4_9STRA</name>
<evidence type="ECO:0000313" key="9">
    <source>
        <dbReference type="EMBL" id="KAE9245276.1"/>
    </source>
</evidence>
<proteinExistence type="predicted"/>
<dbReference type="Proteomes" id="UP000437068">
    <property type="component" value="Unassembled WGS sequence"/>
</dbReference>
<dbReference type="Proteomes" id="UP000441208">
    <property type="component" value="Unassembled WGS sequence"/>
</dbReference>
<dbReference type="AlphaFoldDB" id="A0A6A3FDK4"/>
<feature type="compositionally biased region" description="Acidic residues" evidence="1">
    <location>
        <begin position="158"/>
        <end position="168"/>
    </location>
</feature>
<evidence type="ECO:0000313" key="13">
    <source>
        <dbReference type="Proteomes" id="UP000437068"/>
    </source>
</evidence>
<dbReference type="Proteomes" id="UP000476176">
    <property type="component" value="Unassembled WGS sequence"/>
</dbReference>
<comment type="caution">
    <text evidence="2">The sequence shown here is derived from an EMBL/GenBank/DDBJ whole genome shotgun (WGS) entry which is preliminary data.</text>
</comment>
<evidence type="ECO:0000313" key="4">
    <source>
        <dbReference type="EMBL" id="KAE9124929.1"/>
    </source>
</evidence>
<keyword evidence="12" id="KW-1185">Reference proteome</keyword>
<protein>
    <submittedName>
        <fullName evidence="2">Uncharacterized protein</fullName>
    </submittedName>
</protein>
<dbReference type="EMBL" id="QXFZ01000245">
    <property type="protein sequence ID" value="KAE9124929.1"/>
    <property type="molecule type" value="Genomic_DNA"/>
</dbReference>
<dbReference type="Proteomes" id="UP000460718">
    <property type="component" value="Unassembled WGS sequence"/>
</dbReference>
<evidence type="ECO:0000313" key="17">
    <source>
        <dbReference type="Proteomes" id="UP000460718"/>
    </source>
</evidence>
<dbReference type="EMBL" id="QXGE01001725">
    <property type="protein sequence ID" value="KAE9289034.1"/>
    <property type="molecule type" value="Genomic_DNA"/>
</dbReference>
<evidence type="ECO:0000313" key="10">
    <source>
        <dbReference type="EMBL" id="KAE9289034.1"/>
    </source>
</evidence>
<dbReference type="EMBL" id="QXFW01000234">
    <property type="protein sequence ID" value="KAE9019500.1"/>
    <property type="molecule type" value="Genomic_DNA"/>
</dbReference>